<evidence type="ECO:0000256" key="6">
    <source>
        <dbReference type="PIRNR" id="PIRNR000139"/>
    </source>
</evidence>
<dbReference type="PIRSF" id="PIRSF000139">
    <property type="entry name" value="Glc_ox_4Fe-4S"/>
    <property type="match status" value="1"/>
</dbReference>
<keyword evidence="6" id="KW-0249">Electron transport</keyword>
<dbReference type="Proteomes" id="UP000235015">
    <property type="component" value="Unassembled WGS sequence"/>
</dbReference>
<gene>
    <name evidence="8" type="ORF">C0630_13890</name>
</gene>
<protein>
    <recommendedName>
        <fullName evidence="6">Glycolate oxidase iron-sulfur subunit</fullName>
        <ecNumber evidence="6">1.1.99.14</ecNumber>
    </recommendedName>
</protein>
<dbReference type="InterPro" id="IPR017900">
    <property type="entry name" value="4Fe4S_Fe_S_CS"/>
</dbReference>
<dbReference type="InterPro" id="IPR004017">
    <property type="entry name" value="Cys_rich_dom"/>
</dbReference>
<dbReference type="EC" id="1.1.99.14" evidence="6"/>
<feature type="domain" description="4Fe-4S ferredoxin-type" evidence="7">
    <location>
        <begin position="23"/>
        <end position="52"/>
    </location>
</feature>
<dbReference type="Pfam" id="PF13183">
    <property type="entry name" value="Fer4_8"/>
    <property type="match status" value="1"/>
</dbReference>
<keyword evidence="6" id="KW-0813">Transport</keyword>
<dbReference type="PROSITE" id="PS51379">
    <property type="entry name" value="4FE4S_FER_2"/>
    <property type="match status" value="2"/>
</dbReference>
<comment type="catalytic activity">
    <reaction evidence="6">
        <text>glycolate + A = glyoxylate + AH2</text>
        <dbReference type="Rhea" id="RHEA:21264"/>
        <dbReference type="ChEBI" id="CHEBI:13193"/>
        <dbReference type="ChEBI" id="CHEBI:17499"/>
        <dbReference type="ChEBI" id="CHEBI:29805"/>
        <dbReference type="ChEBI" id="CHEBI:36655"/>
        <dbReference type="EC" id="1.1.99.14"/>
    </reaction>
</comment>
<evidence type="ECO:0000256" key="1">
    <source>
        <dbReference type="ARBA" id="ARBA00022485"/>
    </source>
</evidence>
<comment type="function">
    <text evidence="6">Component of a complex that catalyzes the oxidation of glycolate to glyoxylate.</text>
</comment>
<dbReference type="SUPFAM" id="SSF46548">
    <property type="entry name" value="alpha-helical ferredoxin"/>
    <property type="match status" value="1"/>
</dbReference>
<dbReference type="InterPro" id="IPR012257">
    <property type="entry name" value="Glc_ox_4Fe-4S"/>
</dbReference>
<feature type="domain" description="4Fe-4S ferredoxin-type" evidence="7">
    <location>
        <begin position="73"/>
        <end position="101"/>
    </location>
</feature>
<dbReference type="STRING" id="1111735.GCA_000428045_01412"/>
<organism evidence="8 9">
    <name type="scientific">Sedimenticola selenatireducens</name>
    <dbReference type="NCBI Taxonomy" id="191960"/>
    <lineage>
        <taxon>Bacteria</taxon>
        <taxon>Pseudomonadati</taxon>
        <taxon>Pseudomonadota</taxon>
        <taxon>Gammaproteobacteria</taxon>
        <taxon>Chromatiales</taxon>
        <taxon>Sedimenticolaceae</taxon>
        <taxon>Sedimenticola</taxon>
    </lineage>
</organism>
<dbReference type="PROSITE" id="PS00198">
    <property type="entry name" value="4FE4S_FER_1"/>
    <property type="match status" value="2"/>
</dbReference>
<dbReference type="PANTHER" id="PTHR32479:SF17">
    <property type="entry name" value="GLYCOLATE OXIDASE IRON-SULFUR SUBUNIT"/>
    <property type="match status" value="1"/>
</dbReference>
<evidence type="ECO:0000256" key="5">
    <source>
        <dbReference type="ARBA" id="ARBA00023014"/>
    </source>
</evidence>
<evidence type="ECO:0000256" key="2">
    <source>
        <dbReference type="ARBA" id="ARBA00022723"/>
    </source>
</evidence>
<reference evidence="8 9" key="1">
    <citation type="submission" date="2017-11" db="EMBL/GenBank/DDBJ databases">
        <title>Genome-resolved metagenomics identifies genetic mobility, metabolic interactions, and unexpected diversity in perchlorate-reducing communities.</title>
        <authorList>
            <person name="Barnum T.P."/>
            <person name="Figueroa I.A."/>
            <person name="Carlstrom C.I."/>
            <person name="Lucas L.N."/>
            <person name="Engelbrektson A.L."/>
            <person name="Coates J.D."/>
        </authorList>
    </citation>
    <scope>NUCLEOTIDE SEQUENCE [LARGE SCALE GENOMIC DNA]</scope>
    <source>
        <strain evidence="8">BM301</strain>
    </source>
</reference>
<keyword evidence="3" id="KW-0677">Repeat</keyword>
<evidence type="ECO:0000259" key="7">
    <source>
        <dbReference type="PROSITE" id="PS51379"/>
    </source>
</evidence>
<keyword evidence="4 6" id="KW-0408">Iron</keyword>
<keyword evidence="2 6" id="KW-0479">Metal-binding</keyword>
<dbReference type="Pfam" id="PF02754">
    <property type="entry name" value="CCG"/>
    <property type="match status" value="2"/>
</dbReference>
<dbReference type="GO" id="GO:0046872">
    <property type="term" value="F:metal ion binding"/>
    <property type="evidence" value="ECO:0007669"/>
    <property type="project" value="UniProtKB-UniRule"/>
</dbReference>
<name>A0A2N6CTQ1_9GAMM</name>
<sequence length="412" mass="45274">MPFHLTTGFKGETSHANPVNHNESLLKEADRCVKCGICLPHCPTYSLMRDEGDSPRGRISLIQGIASGALDSKQASRHLDRCLGCLACQAVCPSAVNYGQLIDGFRTTQDKSRRQRLTHHLITRLPYRGWGRIGLWLYRHSGIRPLLRTLGGSRFRRLDALLPDQASVGRWNQHYSPVTPKQGLVGLFTGCAGRISDRQALDAAVAVLTRLGYEVIIPGDQGCCGAMHQHSGDPVTAAAMEINNQQAFGEKGLDAIVYLASGCCTQLIKQPFTTPVYEVSQFLNHCCWPEDSVLSPMDCAVGLHSPCTLKHQLKLADEPEKLLLRIPGIRLIRLDRIECCGAAGSYLLEQPDMADALGARAIQQVPVQELQYLATSNSGCALQFTREIRKTGYPVKTVHPVELINKSLNDTQ</sequence>
<dbReference type="GO" id="GO:0051539">
    <property type="term" value="F:4 iron, 4 sulfur cluster binding"/>
    <property type="evidence" value="ECO:0007669"/>
    <property type="project" value="UniProtKB-UniRule"/>
</dbReference>
<evidence type="ECO:0000313" key="8">
    <source>
        <dbReference type="EMBL" id="PLX60545.1"/>
    </source>
</evidence>
<evidence type="ECO:0000256" key="4">
    <source>
        <dbReference type="ARBA" id="ARBA00023004"/>
    </source>
</evidence>
<evidence type="ECO:0000313" key="9">
    <source>
        <dbReference type="Proteomes" id="UP000235015"/>
    </source>
</evidence>
<dbReference type="Gene3D" id="1.10.1060.10">
    <property type="entry name" value="Alpha-helical ferredoxin"/>
    <property type="match status" value="1"/>
</dbReference>
<dbReference type="InterPro" id="IPR017896">
    <property type="entry name" value="4Fe4S_Fe-S-bd"/>
</dbReference>
<dbReference type="AlphaFoldDB" id="A0A2N6CTQ1"/>
<comment type="caution">
    <text evidence="8">The sequence shown here is derived from an EMBL/GenBank/DDBJ whole genome shotgun (WGS) entry which is preliminary data.</text>
</comment>
<comment type="catalytic activity">
    <reaction evidence="6">
        <text>(R)-lactate + A = pyruvate + AH2</text>
        <dbReference type="Rhea" id="RHEA:15089"/>
        <dbReference type="ChEBI" id="CHEBI:13193"/>
        <dbReference type="ChEBI" id="CHEBI:15361"/>
        <dbReference type="ChEBI" id="CHEBI:16004"/>
        <dbReference type="ChEBI" id="CHEBI:17499"/>
    </reaction>
</comment>
<accession>A0A2N6CTQ1</accession>
<dbReference type="GO" id="GO:0019154">
    <property type="term" value="F:glycolate dehydrogenase activity"/>
    <property type="evidence" value="ECO:0007669"/>
    <property type="project" value="UniProtKB-EC"/>
</dbReference>
<dbReference type="EMBL" id="PKUN01000023">
    <property type="protein sequence ID" value="PLX60545.1"/>
    <property type="molecule type" value="Genomic_DNA"/>
</dbReference>
<comment type="cofactor">
    <cofactor evidence="6">
        <name>[4Fe-4S] cluster</name>
        <dbReference type="ChEBI" id="CHEBI:49883"/>
    </cofactor>
    <text evidence="6">Binds 2 [4Fe-4S] clusters.</text>
</comment>
<keyword evidence="1 6" id="KW-0004">4Fe-4S</keyword>
<evidence type="ECO:0000256" key="3">
    <source>
        <dbReference type="ARBA" id="ARBA00022737"/>
    </source>
</evidence>
<proteinExistence type="predicted"/>
<keyword evidence="5 6" id="KW-0411">Iron-sulfur</keyword>
<dbReference type="PANTHER" id="PTHR32479">
    <property type="entry name" value="GLYCOLATE OXIDASE IRON-SULFUR SUBUNIT"/>
    <property type="match status" value="1"/>
</dbReference>
<dbReference type="InterPro" id="IPR009051">
    <property type="entry name" value="Helical_ferredxn"/>
</dbReference>